<name>A0A218Z2W9_9HELO</name>
<organism evidence="1 2">
    <name type="scientific">Diplocarpon coronariae</name>
    <dbReference type="NCBI Taxonomy" id="2795749"/>
    <lineage>
        <taxon>Eukaryota</taxon>
        <taxon>Fungi</taxon>
        <taxon>Dikarya</taxon>
        <taxon>Ascomycota</taxon>
        <taxon>Pezizomycotina</taxon>
        <taxon>Leotiomycetes</taxon>
        <taxon>Helotiales</taxon>
        <taxon>Drepanopezizaceae</taxon>
        <taxon>Diplocarpon</taxon>
    </lineage>
</organism>
<proteinExistence type="predicted"/>
<evidence type="ECO:0000313" key="1">
    <source>
        <dbReference type="EMBL" id="OWP02399.1"/>
    </source>
</evidence>
<evidence type="ECO:0000313" key="2">
    <source>
        <dbReference type="Proteomes" id="UP000242519"/>
    </source>
</evidence>
<dbReference type="EMBL" id="MZNU01000236">
    <property type="protein sequence ID" value="OWP02399.1"/>
    <property type="molecule type" value="Genomic_DNA"/>
</dbReference>
<sequence>MAVWDPSSSIHDVDAQPHSLADDLQRRRGSLPVFQDRPHLPHVCSPIGGSRVGERRTLKVLRRSLPLFLPRFQSVRLGESQDPMTLAMLEYSSARLVGGERWWGVDLAPGVNLAPAVCSRWLSQSEGMSARRWLACAADVGAQRQ</sequence>
<accession>A0A218Z2W9</accession>
<protein>
    <submittedName>
        <fullName evidence="1">Methylmalonyl-CoA mutase subunit beta</fullName>
    </submittedName>
</protein>
<comment type="caution">
    <text evidence="1">The sequence shown here is derived from an EMBL/GenBank/DDBJ whole genome shotgun (WGS) entry which is preliminary data.</text>
</comment>
<keyword evidence="2" id="KW-1185">Reference proteome</keyword>
<gene>
    <name evidence="1" type="ORF">B2J93_3187</name>
</gene>
<dbReference type="InParanoid" id="A0A218Z2W9"/>
<dbReference type="AlphaFoldDB" id="A0A218Z2W9"/>
<dbReference type="Proteomes" id="UP000242519">
    <property type="component" value="Unassembled WGS sequence"/>
</dbReference>
<reference evidence="1 2" key="1">
    <citation type="submission" date="2017-04" db="EMBL/GenBank/DDBJ databases">
        <title>Draft genome sequence of Marssonina coronaria NL1: causal agent of apple blotch.</title>
        <authorList>
            <person name="Cheng Q."/>
        </authorList>
    </citation>
    <scope>NUCLEOTIDE SEQUENCE [LARGE SCALE GENOMIC DNA]</scope>
    <source>
        <strain evidence="1 2">NL1</strain>
    </source>
</reference>